<reference evidence="3" key="1">
    <citation type="journal article" date="2013" name="Genetics">
        <title>The draft genome and transcriptome of Panagrellus redivivus are shaped by the harsh demands of a free-living lifestyle.</title>
        <authorList>
            <person name="Srinivasan J."/>
            <person name="Dillman A.R."/>
            <person name="Macchietto M.G."/>
            <person name="Heikkinen L."/>
            <person name="Lakso M."/>
            <person name="Fracchia K.M."/>
            <person name="Antoshechkin I."/>
            <person name="Mortazavi A."/>
            <person name="Wong G."/>
            <person name="Sternberg P.W."/>
        </authorList>
    </citation>
    <scope>NUCLEOTIDE SEQUENCE [LARGE SCALE GENOMIC DNA]</scope>
    <source>
        <strain evidence="3">MT8872</strain>
    </source>
</reference>
<dbReference type="Proteomes" id="UP000492821">
    <property type="component" value="Unassembled WGS sequence"/>
</dbReference>
<keyword evidence="2" id="KW-0732">Signal</keyword>
<protein>
    <submittedName>
        <fullName evidence="4">Uncharacterized protein</fullName>
    </submittedName>
</protein>
<evidence type="ECO:0000313" key="3">
    <source>
        <dbReference type="Proteomes" id="UP000492821"/>
    </source>
</evidence>
<accession>A0A7E4ZPT5</accession>
<evidence type="ECO:0000256" key="1">
    <source>
        <dbReference type="SAM" id="Phobius"/>
    </source>
</evidence>
<reference evidence="4" key="2">
    <citation type="submission" date="2020-10" db="UniProtKB">
        <authorList>
            <consortium name="WormBaseParasite"/>
        </authorList>
    </citation>
    <scope>IDENTIFICATION</scope>
</reference>
<feature type="signal peptide" evidence="2">
    <location>
        <begin position="1"/>
        <end position="20"/>
    </location>
</feature>
<keyword evidence="1" id="KW-0472">Membrane</keyword>
<evidence type="ECO:0000313" key="4">
    <source>
        <dbReference type="WBParaSite" id="Pan_g10168.t1"/>
    </source>
</evidence>
<proteinExistence type="predicted"/>
<dbReference type="AlphaFoldDB" id="A0A7E4ZPT5"/>
<keyword evidence="1" id="KW-0812">Transmembrane</keyword>
<sequence length="189" mass="21771">MRANYLTFGIIAAAITVAFGQNFETGDNSTVRGCSTHCSFEDDSLTCWNKTLEFFERLLLGQMRHYVAVQINVDQWHRRHDKHYTEDFGKVREQSTARIQSYLMEKDELITPKIVKTVVSVLVERIKSESSEKISWVPHFSCPLPCEHKYNTWRNLFIVSVVLNICLAAIVIPYAKRMARRDGAEILIG</sequence>
<feature type="chain" id="PRO_5028829107" evidence="2">
    <location>
        <begin position="21"/>
        <end position="189"/>
    </location>
</feature>
<keyword evidence="3" id="KW-1185">Reference proteome</keyword>
<keyword evidence="1" id="KW-1133">Transmembrane helix</keyword>
<organism evidence="3 4">
    <name type="scientific">Panagrellus redivivus</name>
    <name type="common">Microworm</name>
    <dbReference type="NCBI Taxonomy" id="6233"/>
    <lineage>
        <taxon>Eukaryota</taxon>
        <taxon>Metazoa</taxon>
        <taxon>Ecdysozoa</taxon>
        <taxon>Nematoda</taxon>
        <taxon>Chromadorea</taxon>
        <taxon>Rhabditida</taxon>
        <taxon>Tylenchina</taxon>
        <taxon>Panagrolaimomorpha</taxon>
        <taxon>Panagrolaimoidea</taxon>
        <taxon>Panagrolaimidae</taxon>
        <taxon>Panagrellus</taxon>
    </lineage>
</organism>
<name>A0A7E4ZPT5_PANRE</name>
<evidence type="ECO:0000256" key="2">
    <source>
        <dbReference type="SAM" id="SignalP"/>
    </source>
</evidence>
<feature type="transmembrane region" description="Helical" evidence="1">
    <location>
        <begin position="156"/>
        <end position="175"/>
    </location>
</feature>
<dbReference type="WBParaSite" id="Pan_g10168.t1">
    <property type="protein sequence ID" value="Pan_g10168.t1"/>
    <property type="gene ID" value="Pan_g10168"/>
</dbReference>